<comment type="caution">
    <text evidence="2">The sequence shown here is derived from an EMBL/GenBank/DDBJ whole genome shotgun (WGS) entry which is preliminary data.</text>
</comment>
<organism evidence="2 3">
    <name type="scientific">Marinibacterium profundimaris</name>
    <dbReference type="NCBI Taxonomy" id="1679460"/>
    <lineage>
        <taxon>Bacteria</taxon>
        <taxon>Pseudomonadati</taxon>
        <taxon>Pseudomonadota</taxon>
        <taxon>Alphaproteobacteria</taxon>
        <taxon>Rhodobacterales</taxon>
        <taxon>Paracoccaceae</taxon>
        <taxon>Marinibacterium</taxon>
    </lineage>
</organism>
<keyword evidence="3" id="KW-1185">Reference proteome</keyword>
<evidence type="ECO:0000256" key="1">
    <source>
        <dbReference type="SAM" id="MobiDB-lite"/>
    </source>
</evidence>
<protein>
    <submittedName>
        <fullName evidence="2">Uncharacterized protein</fullName>
    </submittedName>
</protein>
<accession>A0A225NBR4</accession>
<gene>
    <name evidence="2" type="ORF">ATO3_26180</name>
</gene>
<reference evidence="2 3" key="1">
    <citation type="submission" date="2013-04" db="EMBL/GenBank/DDBJ databases">
        <title>Oceanicola sp. 22II1-22F33 Genome Sequencing.</title>
        <authorList>
            <person name="Lai Q."/>
            <person name="Li G."/>
            <person name="Shao Z."/>
        </authorList>
    </citation>
    <scope>NUCLEOTIDE SEQUENCE [LARGE SCALE GENOMIC DNA]</scope>
    <source>
        <strain evidence="2 3">22II1-22F33</strain>
    </source>
</reference>
<dbReference type="AlphaFoldDB" id="A0A225NBR4"/>
<evidence type="ECO:0000313" key="2">
    <source>
        <dbReference type="EMBL" id="OWU67512.1"/>
    </source>
</evidence>
<dbReference type="EMBL" id="AQQR01000028">
    <property type="protein sequence ID" value="OWU67512.1"/>
    <property type="molecule type" value="Genomic_DNA"/>
</dbReference>
<sequence length="65" mass="7660">MPLQVGMIKWQVVVRVFKLHGIARWPEFQSSEHASGREKRQTDQRRNDTVDRQQPARQRIGHQPG</sequence>
<evidence type="ECO:0000313" key="3">
    <source>
        <dbReference type="Proteomes" id="UP000215377"/>
    </source>
</evidence>
<proteinExistence type="predicted"/>
<feature type="region of interest" description="Disordered" evidence="1">
    <location>
        <begin position="27"/>
        <end position="65"/>
    </location>
</feature>
<feature type="compositionally biased region" description="Basic and acidic residues" evidence="1">
    <location>
        <begin position="34"/>
        <end position="51"/>
    </location>
</feature>
<dbReference type="Proteomes" id="UP000215377">
    <property type="component" value="Unassembled WGS sequence"/>
</dbReference>
<name>A0A225NBR4_9RHOB</name>